<dbReference type="Proteomes" id="UP001353858">
    <property type="component" value="Unassembled WGS sequence"/>
</dbReference>
<comment type="caution">
    <text evidence="4">The sequence shown here is derived from an EMBL/GenBank/DDBJ whole genome shotgun (WGS) entry which is preliminary data.</text>
</comment>
<evidence type="ECO:0000259" key="3">
    <source>
        <dbReference type="Pfam" id="PF00685"/>
    </source>
</evidence>
<reference evidence="5" key="1">
    <citation type="submission" date="2023-01" db="EMBL/GenBank/DDBJ databases">
        <title>Key to firefly adult light organ development and bioluminescence: homeobox transcription factors regulate luciferase expression and transportation to peroxisome.</title>
        <authorList>
            <person name="Fu X."/>
        </authorList>
    </citation>
    <scope>NUCLEOTIDE SEQUENCE [LARGE SCALE GENOMIC DNA]</scope>
</reference>
<name>A0AAN7P462_9COLE</name>
<evidence type="ECO:0000313" key="5">
    <source>
        <dbReference type="Proteomes" id="UP001353858"/>
    </source>
</evidence>
<dbReference type="SUPFAM" id="SSF52540">
    <property type="entry name" value="P-loop containing nucleoside triphosphate hydrolases"/>
    <property type="match status" value="1"/>
</dbReference>
<evidence type="ECO:0000256" key="1">
    <source>
        <dbReference type="ARBA" id="ARBA00005771"/>
    </source>
</evidence>
<protein>
    <recommendedName>
        <fullName evidence="3">Sulfotransferase domain-containing protein</fullName>
    </recommendedName>
</protein>
<evidence type="ECO:0000313" key="4">
    <source>
        <dbReference type="EMBL" id="KAK4875063.1"/>
    </source>
</evidence>
<dbReference type="EMBL" id="JARPUR010000005">
    <property type="protein sequence ID" value="KAK4875063.1"/>
    <property type="molecule type" value="Genomic_DNA"/>
</dbReference>
<evidence type="ECO:0000256" key="2">
    <source>
        <dbReference type="ARBA" id="ARBA00022679"/>
    </source>
</evidence>
<organism evidence="4 5">
    <name type="scientific">Aquatica leii</name>
    <dbReference type="NCBI Taxonomy" id="1421715"/>
    <lineage>
        <taxon>Eukaryota</taxon>
        <taxon>Metazoa</taxon>
        <taxon>Ecdysozoa</taxon>
        <taxon>Arthropoda</taxon>
        <taxon>Hexapoda</taxon>
        <taxon>Insecta</taxon>
        <taxon>Pterygota</taxon>
        <taxon>Neoptera</taxon>
        <taxon>Endopterygota</taxon>
        <taxon>Coleoptera</taxon>
        <taxon>Polyphaga</taxon>
        <taxon>Elateriformia</taxon>
        <taxon>Elateroidea</taxon>
        <taxon>Lampyridae</taxon>
        <taxon>Luciolinae</taxon>
        <taxon>Aquatica</taxon>
    </lineage>
</organism>
<dbReference type="AlphaFoldDB" id="A0AAN7P462"/>
<proteinExistence type="inferred from homology"/>
<keyword evidence="2" id="KW-0808">Transferase</keyword>
<feature type="domain" description="Sulfotransferase" evidence="3">
    <location>
        <begin position="51"/>
        <end position="316"/>
    </location>
</feature>
<dbReference type="InterPro" id="IPR027417">
    <property type="entry name" value="P-loop_NTPase"/>
</dbReference>
<sequence length="324" mass="38452">MDLVCKPIVDDVLNDHFTNVFRSGYISVKGTTLTDNYQKIRADIDNFLVYDDDIWICSLPKTGTTWTQEMIWMIVNGFDFKEAQKCITERFPFLDYPIIFDYKNVYEKYSEFNPPKQFANAISFVSKQKRPRLIKTHLPWDLLPKDICDGRKHPKIVYITRNPIDTCVSYFHHCKLIEGYRGNFTEFSNLFLSGKLCYTPYWNNVLQYWNRRNESNVLFLKFEDLKRDLPNTIRNVAKFLSKKVTEEQIKLLSHHLSFENMKKNKSVNYEEFVQFHKKYKLVNCEGSFIRSGKVGEKCSEVTQSIKEQFDLWIQQHAPNNELGY</sequence>
<dbReference type="Pfam" id="PF00685">
    <property type="entry name" value="Sulfotransfer_1"/>
    <property type="match status" value="1"/>
</dbReference>
<comment type="similarity">
    <text evidence="1">Belongs to the sulfotransferase 1 family.</text>
</comment>
<dbReference type="Gene3D" id="3.40.50.300">
    <property type="entry name" value="P-loop containing nucleotide triphosphate hydrolases"/>
    <property type="match status" value="1"/>
</dbReference>
<dbReference type="InterPro" id="IPR000863">
    <property type="entry name" value="Sulfotransferase_dom"/>
</dbReference>
<dbReference type="PANTHER" id="PTHR11783">
    <property type="entry name" value="SULFOTRANSFERASE SULT"/>
    <property type="match status" value="1"/>
</dbReference>
<keyword evidence="5" id="KW-1185">Reference proteome</keyword>
<accession>A0AAN7P462</accession>
<gene>
    <name evidence="4" type="ORF">RN001_011485</name>
</gene>
<dbReference type="GO" id="GO:0008146">
    <property type="term" value="F:sulfotransferase activity"/>
    <property type="evidence" value="ECO:0007669"/>
    <property type="project" value="InterPro"/>
</dbReference>